<feature type="domain" description="Cytochrome c" evidence="7">
    <location>
        <begin position="10"/>
        <end position="99"/>
    </location>
</feature>
<dbReference type="EMBL" id="AP018694">
    <property type="protein sequence ID" value="BBE16516.1"/>
    <property type="molecule type" value="Genomic_DNA"/>
</dbReference>
<dbReference type="GO" id="GO:0005506">
    <property type="term" value="F:iron ion binding"/>
    <property type="evidence" value="ECO:0007669"/>
    <property type="project" value="InterPro"/>
</dbReference>
<dbReference type="Proteomes" id="UP001193389">
    <property type="component" value="Chromosome"/>
</dbReference>
<evidence type="ECO:0000313" key="9">
    <source>
        <dbReference type="Proteomes" id="UP001193389"/>
    </source>
</evidence>
<dbReference type="Gene3D" id="1.10.760.10">
    <property type="entry name" value="Cytochrome c-like domain"/>
    <property type="match status" value="1"/>
</dbReference>
<dbReference type="PROSITE" id="PS51007">
    <property type="entry name" value="CYTC"/>
    <property type="match status" value="1"/>
</dbReference>
<feature type="binding site" description="covalent" evidence="6">
    <location>
        <position position="24"/>
    </location>
    <ligand>
        <name>heme c</name>
        <dbReference type="ChEBI" id="CHEBI:61717"/>
    </ligand>
</feature>
<keyword evidence="2 6" id="KW-0349">Heme</keyword>
<keyword evidence="3 6" id="KW-0479">Metal-binding</keyword>
<dbReference type="KEGG" id="anf:AQPE_0655"/>
<name>A0A5K7S4R0_9BACT</name>
<evidence type="ECO:0000256" key="4">
    <source>
        <dbReference type="ARBA" id="ARBA00022982"/>
    </source>
</evidence>
<accession>A0A5K7S4R0</accession>
<dbReference type="InterPro" id="IPR036909">
    <property type="entry name" value="Cyt_c-like_dom_sf"/>
</dbReference>
<keyword evidence="5 6" id="KW-0408">Iron</keyword>
<keyword evidence="1" id="KW-0813">Transport</keyword>
<dbReference type="AlphaFoldDB" id="A0A5K7S4R0"/>
<evidence type="ECO:0000259" key="7">
    <source>
        <dbReference type="PROSITE" id="PS51007"/>
    </source>
</evidence>
<organism evidence="8 9">
    <name type="scientific">Aquipluma nitroreducens</name>
    <dbReference type="NCBI Taxonomy" id="2010828"/>
    <lineage>
        <taxon>Bacteria</taxon>
        <taxon>Pseudomonadati</taxon>
        <taxon>Bacteroidota</taxon>
        <taxon>Bacteroidia</taxon>
        <taxon>Marinilabiliales</taxon>
        <taxon>Prolixibacteraceae</taxon>
        <taxon>Aquipluma</taxon>
    </lineage>
</organism>
<evidence type="ECO:0000256" key="2">
    <source>
        <dbReference type="ARBA" id="ARBA00022617"/>
    </source>
</evidence>
<evidence type="ECO:0000256" key="1">
    <source>
        <dbReference type="ARBA" id="ARBA00022448"/>
    </source>
</evidence>
<comment type="PTM">
    <text evidence="6">Binds 1 heme c group covalently per subunit.</text>
</comment>
<feature type="binding site" description="covalent" evidence="6">
    <location>
        <position position="73"/>
    </location>
    <ligand>
        <name>heme c</name>
        <dbReference type="ChEBI" id="CHEBI:61717"/>
    </ligand>
</feature>
<dbReference type="InterPro" id="IPR002324">
    <property type="entry name" value="Cyt_c_ID"/>
</dbReference>
<evidence type="ECO:0000256" key="6">
    <source>
        <dbReference type="PIRSR" id="PIRSR602324-1"/>
    </source>
</evidence>
<keyword evidence="4" id="KW-0249">Electron transport</keyword>
<evidence type="ECO:0000256" key="3">
    <source>
        <dbReference type="ARBA" id="ARBA00022723"/>
    </source>
</evidence>
<dbReference type="PRINTS" id="PR00606">
    <property type="entry name" value="CYTCHROMECID"/>
</dbReference>
<reference evidence="8" key="1">
    <citation type="journal article" date="2020" name="Int. J. Syst. Evol. Microbiol.">
        <title>Aquipluma nitroreducens gen. nov. sp. nov., a novel facultatively anaerobic bacterium isolated from a freshwater lake.</title>
        <authorList>
            <person name="Watanabe M."/>
            <person name="Kojima H."/>
            <person name="Fukui M."/>
        </authorList>
    </citation>
    <scope>NUCLEOTIDE SEQUENCE</scope>
    <source>
        <strain evidence="8">MeG22</strain>
    </source>
</reference>
<feature type="binding site" description="covalent" evidence="6">
    <location>
        <position position="28"/>
    </location>
    <ligand>
        <name>heme c</name>
        <dbReference type="ChEBI" id="CHEBI:61717"/>
    </ligand>
</feature>
<dbReference type="InterPro" id="IPR009056">
    <property type="entry name" value="Cyt_c-like_dom"/>
</dbReference>
<gene>
    <name evidence="8" type="ORF">AQPE_0655</name>
</gene>
<dbReference type="Pfam" id="PF00034">
    <property type="entry name" value="Cytochrom_C"/>
    <property type="match status" value="1"/>
</dbReference>
<keyword evidence="9" id="KW-1185">Reference proteome</keyword>
<evidence type="ECO:0000313" key="8">
    <source>
        <dbReference type="EMBL" id="BBE16516.1"/>
    </source>
</evidence>
<dbReference type="GO" id="GO:0020037">
    <property type="term" value="F:heme binding"/>
    <property type="evidence" value="ECO:0007669"/>
    <property type="project" value="InterPro"/>
</dbReference>
<protein>
    <submittedName>
        <fullName evidence="8">Cytochrome c552</fullName>
    </submittedName>
</protein>
<evidence type="ECO:0000256" key="5">
    <source>
        <dbReference type="ARBA" id="ARBA00023004"/>
    </source>
</evidence>
<dbReference type="SUPFAM" id="SSF46626">
    <property type="entry name" value="Cytochrome c"/>
    <property type="match status" value="1"/>
</dbReference>
<dbReference type="GO" id="GO:0009055">
    <property type="term" value="F:electron transfer activity"/>
    <property type="evidence" value="ECO:0007669"/>
    <property type="project" value="InterPro"/>
</dbReference>
<proteinExistence type="predicted"/>
<sequence>MTENFQTPAKVVSPGEKLFKDKGCTVCHQLNTKLVGPPLKTIATAYTNNKKGLVAFLKDSGKPIVDPSQASVMHPQIAITKALPANELDAIVDYILSIK</sequence>